<feature type="domain" description="START" evidence="8">
    <location>
        <begin position="234"/>
        <end position="438"/>
    </location>
</feature>
<evidence type="ECO:0000256" key="5">
    <source>
        <dbReference type="ARBA" id="ARBA00023055"/>
    </source>
</evidence>
<keyword evidence="2" id="KW-0813">Transport</keyword>
<keyword evidence="3" id="KW-0963">Cytoplasm</keyword>
<evidence type="ECO:0000256" key="4">
    <source>
        <dbReference type="ARBA" id="ARBA00023054"/>
    </source>
</evidence>
<sequence length="444" mass="51433">METFRDILCRQIDTMQNFFDTCAEAIPRNLLEEAYGDYSGDDDENDPVTPRANHHHHHYPPVHTENGPTTPKDKADKSSFAPQYMGIDFRGEAVTFKATTQGVLTTLSHCIDLMKQREEQWQKRLDKEQDRRKRAVEAYKLVVQERKIQARIGGPDYEEGPHSIMKEEEFFDAIEAALDIHDEQDSERNTVRDNPDTLYARTICADTPPAEHKLSQQCNEKVEENIKYAFSKIESTWDLIHVEGEMKVYKSEQEIDGVVCDPLKATHTIRNVTSQEMCFTFWDVNVRMEWDTTLDITNTLEVLSQDTVISHQLMKRVWPATQRDTCFVSHLRKLDLSIQNTQDVGSWLVINFSTEHPKATSKCIRAKVNVSMLCQTFLDPPDIPIEKATRENLVCKIFYVAHANPGGWVPGSVLRTVYKREYPKFLRKFSTYVHEKCKDKPIKW</sequence>
<dbReference type="FunCoup" id="A0A7M7N8Y6">
    <property type="interactions" value="2131"/>
</dbReference>
<dbReference type="InterPro" id="IPR002913">
    <property type="entry name" value="START_lipid-bd_dom"/>
</dbReference>
<feature type="region of interest" description="Disordered" evidence="7">
    <location>
        <begin position="36"/>
        <end position="79"/>
    </location>
</feature>
<dbReference type="InterPro" id="IPR051213">
    <property type="entry name" value="START_lipid_transfer"/>
</dbReference>
<dbReference type="GO" id="GO:0005737">
    <property type="term" value="C:cytoplasm"/>
    <property type="evidence" value="ECO:0007669"/>
    <property type="project" value="UniProtKB-SubCell"/>
</dbReference>
<dbReference type="CDD" id="cd08872">
    <property type="entry name" value="START_STARD11-like"/>
    <property type="match status" value="1"/>
</dbReference>
<evidence type="ECO:0000256" key="1">
    <source>
        <dbReference type="ARBA" id="ARBA00004496"/>
    </source>
</evidence>
<dbReference type="PANTHER" id="PTHR19308">
    <property type="entry name" value="PHOSPHATIDYLCHOLINE TRANSFER PROTEIN"/>
    <property type="match status" value="1"/>
</dbReference>
<reference evidence="9" key="2">
    <citation type="submission" date="2021-01" db="UniProtKB">
        <authorList>
            <consortium name="EnsemblMetazoa"/>
        </authorList>
    </citation>
    <scope>IDENTIFICATION</scope>
</reference>
<dbReference type="Gene3D" id="3.30.530.20">
    <property type="match status" value="1"/>
</dbReference>
<keyword evidence="10" id="KW-1185">Reference proteome</keyword>
<evidence type="ECO:0000313" key="10">
    <source>
        <dbReference type="Proteomes" id="UP000007110"/>
    </source>
</evidence>
<dbReference type="AlphaFoldDB" id="A0A7M7N8Y6"/>
<dbReference type="OMA" id="LETCHRI"/>
<dbReference type="KEGG" id="spu:764939"/>
<protein>
    <recommendedName>
        <fullName evidence="8">START domain-containing protein</fullName>
    </recommendedName>
</protein>
<evidence type="ECO:0000256" key="2">
    <source>
        <dbReference type="ARBA" id="ARBA00022448"/>
    </source>
</evidence>
<dbReference type="GO" id="GO:0008289">
    <property type="term" value="F:lipid binding"/>
    <property type="evidence" value="ECO:0007669"/>
    <property type="project" value="InterPro"/>
</dbReference>
<feature type="coiled-coil region" evidence="6">
    <location>
        <begin position="111"/>
        <end position="138"/>
    </location>
</feature>
<proteinExistence type="predicted"/>
<dbReference type="InParanoid" id="A0A7M7N8Y6"/>
<accession>A0A7M7N8Y6</accession>
<keyword evidence="5" id="KW-0445">Lipid transport</keyword>
<evidence type="ECO:0000259" key="8">
    <source>
        <dbReference type="PROSITE" id="PS50848"/>
    </source>
</evidence>
<evidence type="ECO:0000256" key="3">
    <source>
        <dbReference type="ARBA" id="ARBA00022490"/>
    </source>
</evidence>
<dbReference type="InterPro" id="IPR041952">
    <property type="entry name" value="STARD11_START"/>
</dbReference>
<evidence type="ECO:0000313" key="9">
    <source>
        <dbReference type="EnsemblMetazoa" id="XP_030832135"/>
    </source>
</evidence>
<dbReference type="GeneID" id="764939"/>
<dbReference type="EnsemblMetazoa" id="XM_030976275">
    <property type="protein sequence ID" value="XP_030832135"/>
    <property type="gene ID" value="LOC764939"/>
</dbReference>
<dbReference type="PANTHER" id="PTHR19308:SF53">
    <property type="entry name" value="CERAMIDE TRANSFER PROTEIN"/>
    <property type="match status" value="1"/>
</dbReference>
<evidence type="ECO:0000256" key="6">
    <source>
        <dbReference type="SAM" id="Coils"/>
    </source>
</evidence>
<keyword evidence="4 6" id="KW-0175">Coiled coil</keyword>
<dbReference type="Proteomes" id="UP000007110">
    <property type="component" value="Unassembled WGS sequence"/>
</dbReference>
<dbReference type="RefSeq" id="XP_030832135.1">
    <property type="nucleotide sequence ID" value="XM_030976275.1"/>
</dbReference>
<organism evidence="9 10">
    <name type="scientific">Strongylocentrotus purpuratus</name>
    <name type="common">Purple sea urchin</name>
    <dbReference type="NCBI Taxonomy" id="7668"/>
    <lineage>
        <taxon>Eukaryota</taxon>
        <taxon>Metazoa</taxon>
        <taxon>Echinodermata</taxon>
        <taxon>Eleutherozoa</taxon>
        <taxon>Echinozoa</taxon>
        <taxon>Echinoidea</taxon>
        <taxon>Euechinoidea</taxon>
        <taxon>Echinacea</taxon>
        <taxon>Camarodonta</taxon>
        <taxon>Echinidea</taxon>
        <taxon>Strongylocentrotidae</taxon>
        <taxon>Strongylocentrotus</taxon>
    </lineage>
</organism>
<dbReference type="PROSITE" id="PS50848">
    <property type="entry name" value="START"/>
    <property type="match status" value="1"/>
</dbReference>
<dbReference type="SMART" id="SM00234">
    <property type="entry name" value="START"/>
    <property type="match status" value="1"/>
</dbReference>
<evidence type="ECO:0000256" key="7">
    <source>
        <dbReference type="SAM" id="MobiDB-lite"/>
    </source>
</evidence>
<dbReference type="OrthoDB" id="2344588at2759"/>
<dbReference type="SUPFAM" id="SSF55961">
    <property type="entry name" value="Bet v1-like"/>
    <property type="match status" value="1"/>
</dbReference>
<dbReference type="GO" id="GO:0035621">
    <property type="term" value="P:ER to Golgi ceramide transport"/>
    <property type="evidence" value="ECO:0000318"/>
    <property type="project" value="GO_Central"/>
</dbReference>
<dbReference type="InterPro" id="IPR023393">
    <property type="entry name" value="START-like_dom_sf"/>
</dbReference>
<reference evidence="10" key="1">
    <citation type="submission" date="2015-02" db="EMBL/GenBank/DDBJ databases">
        <title>Genome sequencing for Strongylocentrotus purpuratus.</title>
        <authorList>
            <person name="Murali S."/>
            <person name="Liu Y."/>
            <person name="Vee V."/>
            <person name="English A."/>
            <person name="Wang M."/>
            <person name="Skinner E."/>
            <person name="Han Y."/>
            <person name="Muzny D.M."/>
            <person name="Worley K.C."/>
            <person name="Gibbs R.A."/>
        </authorList>
    </citation>
    <scope>NUCLEOTIDE SEQUENCE</scope>
</reference>
<comment type="subcellular location">
    <subcellularLocation>
        <location evidence="1">Cytoplasm</location>
    </subcellularLocation>
</comment>
<name>A0A7M7N8Y6_STRPU</name>
<dbReference type="Pfam" id="PF01852">
    <property type="entry name" value="START"/>
    <property type="match status" value="1"/>
</dbReference>